<gene>
    <name evidence="2" type="ORF">PCL_12752</name>
</gene>
<feature type="region of interest" description="Disordered" evidence="1">
    <location>
        <begin position="438"/>
        <end position="472"/>
    </location>
</feature>
<evidence type="ECO:0000313" key="2">
    <source>
        <dbReference type="EMBL" id="PWI70353.1"/>
    </source>
</evidence>
<proteinExistence type="predicted"/>
<evidence type="ECO:0000256" key="1">
    <source>
        <dbReference type="SAM" id="MobiDB-lite"/>
    </source>
</evidence>
<dbReference type="EMBL" id="LCWV01000009">
    <property type="protein sequence ID" value="PWI70353.1"/>
    <property type="molecule type" value="Genomic_DNA"/>
</dbReference>
<dbReference type="AlphaFoldDB" id="A0A2U3E777"/>
<dbReference type="Proteomes" id="UP000245956">
    <property type="component" value="Unassembled WGS sequence"/>
</dbReference>
<protein>
    <submittedName>
        <fullName evidence="2">Uncharacterized protein</fullName>
    </submittedName>
</protein>
<accession>A0A2U3E777</accession>
<evidence type="ECO:0000313" key="3">
    <source>
        <dbReference type="Proteomes" id="UP000245956"/>
    </source>
</evidence>
<feature type="region of interest" description="Disordered" evidence="1">
    <location>
        <begin position="579"/>
        <end position="616"/>
    </location>
</feature>
<organism evidence="2 3">
    <name type="scientific">Purpureocillium lilacinum</name>
    <name type="common">Paecilomyces lilacinus</name>
    <dbReference type="NCBI Taxonomy" id="33203"/>
    <lineage>
        <taxon>Eukaryota</taxon>
        <taxon>Fungi</taxon>
        <taxon>Dikarya</taxon>
        <taxon>Ascomycota</taxon>
        <taxon>Pezizomycotina</taxon>
        <taxon>Sordariomycetes</taxon>
        <taxon>Hypocreomycetidae</taxon>
        <taxon>Hypocreales</taxon>
        <taxon>Ophiocordycipitaceae</taxon>
        <taxon>Purpureocillium</taxon>
    </lineage>
</organism>
<feature type="region of interest" description="Disordered" evidence="1">
    <location>
        <begin position="286"/>
        <end position="311"/>
    </location>
</feature>
<sequence length="667" mass="71900">MASDRASQIALLSTEHRSECRVPVHPRREPNKLMAGRTETQGGGAARVLAASNGDKCNTRDRRAVSCKSGLRSGEREVTAFIHSFIPCLGTRPSPPSRPPWSPAGGWSVLLGWLAHGAPKDGDMERCGDDVHVHVLAPVECRRDHGCVHASAAYECMRPAQVSSRDIKSAASRVNGVTSGTDKDRQDRLQLRDTVASLARHPAGDPIRVPEGQLGGVLPSEFKTRLGRLDRAAPSHPRLVVTIAGSRAAGTRDAAATASLLSGLAWLLYRTDGGKIWHGWQGTRSLSRPTSTRGCRQGYPSRQSVKRRAEGEMRAGGVRPCWWSACRAWPRAQPSTPPCPPCLPHRAREPPAPAGICHSAGWNEVGRSTTVGGTEPCRRGTLPYPPLLTMPSAGQWCWVVLPAHDKDAIENGGPPTALARQASGAAFRARVPASPGYLEWTSRSRTHERHAELSSPRQQSPSAPPDGKDQVQVRPSWQTIPVADTQVVAGAAVGVAVAAAADLTLEVVPQQGCLSAALPAHALPCPAWWRAAVGIDLRWYLLGSNLAARRRRRDGLSRCPVLPCLPALCWPPDHQRPPALAAAGPSRARDRPSHGCSAQWLPAPSSHSPPRHGNPIRQAHRLSSIHFHARTRLRWQAGLGWARLGSLPPALDCCERGPEMQTVRDAW</sequence>
<comment type="caution">
    <text evidence="2">The sequence shown here is derived from an EMBL/GenBank/DDBJ whole genome shotgun (WGS) entry which is preliminary data.</text>
</comment>
<reference evidence="2 3" key="1">
    <citation type="journal article" date="2016" name="Front. Microbiol.">
        <title>Genome and transcriptome sequences reveal the specific parasitism of the nematophagous Purpureocillium lilacinum 36-1.</title>
        <authorList>
            <person name="Xie J."/>
            <person name="Li S."/>
            <person name="Mo C."/>
            <person name="Xiao X."/>
            <person name="Peng D."/>
            <person name="Wang G."/>
            <person name="Xiao Y."/>
        </authorList>
    </citation>
    <scope>NUCLEOTIDE SEQUENCE [LARGE SCALE GENOMIC DNA]</scope>
    <source>
        <strain evidence="2 3">36-1</strain>
    </source>
</reference>
<name>A0A2U3E777_PURLI</name>